<organism evidence="1">
    <name type="scientific">Rosellinia necatrix</name>
    <name type="common">White root-rot fungus</name>
    <dbReference type="NCBI Taxonomy" id="77044"/>
    <lineage>
        <taxon>Eukaryota</taxon>
        <taxon>Fungi</taxon>
        <taxon>Dikarya</taxon>
        <taxon>Ascomycota</taxon>
        <taxon>Pezizomycotina</taxon>
        <taxon>Sordariomycetes</taxon>
        <taxon>Xylariomycetidae</taxon>
        <taxon>Xylariales</taxon>
        <taxon>Xylariaceae</taxon>
        <taxon>Rosellinia</taxon>
    </lineage>
</organism>
<dbReference type="OrthoDB" id="4705884at2759"/>
<reference evidence="1" key="1">
    <citation type="submission" date="2016-03" db="EMBL/GenBank/DDBJ databases">
        <title>Draft genome sequence of Rosellinia necatrix.</title>
        <authorList>
            <person name="Kanematsu S."/>
        </authorList>
    </citation>
    <scope>NUCLEOTIDE SEQUENCE [LARGE SCALE GENOMIC DNA]</scope>
    <source>
        <strain evidence="1">W97</strain>
    </source>
</reference>
<dbReference type="EMBL" id="DF977465">
    <property type="protein sequence ID" value="GAW26056.1"/>
    <property type="molecule type" value="Genomic_DNA"/>
</dbReference>
<keyword evidence="2" id="KW-1185">Reference proteome</keyword>
<dbReference type="AlphaFoldDB" id="A0A1S8A7I8"/>
<dbReference type="Proteomes" id="UP000054516">
    <property type="component" value="Unassembled WGS sequence"/>
</dbReference>
<sequence length="167" mass="17806">MCQQYSSTYPCGHTKTRWELCKKAKAANLLRIGKAETPCQASGGGGGAKKSEPADLNETCGSTCLTKPYKCNKCDSTRAQTAWACADCHGLRDGAVLTWAPCQCPRHACPAKVLGAYFCRGCLDACVPRGSTLAWACCCGSMNRTYAGDMECGKCLHVRCGKCRALS</sequence>
<proteinExistence type="predicted"/>
<protein>
    <submittedName>
        <fullName evidence="1">Uncharacterized protein</fullName>
    </submittedName>
</protein>
<name>A0A1S8A7I8_ROSNE</name>
<evidence type="ECO:0000313" key="2">
    <source>
        <dbReference type="Proteomes" id="UP000054516"/>
    </source>
</evidence>
<accession>A0A1S8A7I8</accession>
<evidence type="ECO:0000313" key="1">
    <source>
        <dbReference type="EMBL" id="GAW26056.1"/>
    </source>
</evidence>
<gene>
    <name evidence="1" type="ORF">SAMD00023353_2000770</name>
</gene>